<dbReference type="EMBL" id="JBHSPR010000020">
    <property type="protein sequence ID" value="MFC6019337.1"/>
    <property type="molecule type" value="Genomic_DNA"/>
</dbReference>
<dbReference type="RefSeq" id="WP_377425250.1">
    <property type="nucleotide sequence ID" value="NZ_JBHSPR010000020.1"/>
</dbReference>
<name>A0ABW1KC07_9ACTN</name>
<comment type="caution">
    <text evidence="1">The sequence shown here is derived from an EMBL/GenBank/DDBJ whole genome shotgun (WGS) entry which is preliminary data.</text>
</comment>
<dbReference type="InterPro" id="IPR020835">
    <property type="entry name" value="Catalase_sf"/>
</dbReference>
<reference evidence="2" key="1">
    <citation type="journal article" date="2019" name="Int. J. Syst. Evol. Microbiol.">
        <title>The Global Catalogue of Microorganisms (GCM) 10K type strain sequencing project: providing services to taxonomists for standard genome sequencing and annotation.</title>
        <authorList>
            <consortium name="The Broad Institute Genomics Platform"/>
            <consortium name="The Broad Institute Genome Sequencing Center for Infectious Disease"/>
            <person name="Wu L."/>
            <person name="Ma J."/>
        </authorList>
    </citation>
    <scope>NUCLEOTIDE SEQUENCE [LARGE SCALE GENOMIC DNA]</scope>
    <source>
        <strain evidence="2">ZS-35-S2</strain>
    </source>
</reference>
<evidence type="ECO:0000313" key="2">
    <source>
        <dbReference type="Proteomes" id="UP001596203"/>
    </source>
</evidence>
<keyword evidence="2" id="KW-1185">Reference proteome</keyword>
<protein>
    <submittedName>
        <fullName evidence="1">Phosphodiesterase</fullName>
    </submittedName>
</protein>
<evidence type="ECO:0000313" key="1">
    <source>
        <dbReference type="EMBL" id="MFC6019337.1"/>
    </source>
</evidence>
<accession>A0ABW1KC07</accession>
<dbReference type="SUPFAM" id="SSF56634">
    <property type="entry name" value="Heme-dependent catalase-like"/>
    <property type="match status" value="1"/>
</dbReference>
<proteinExistence type="predicted"/>
<organism evidence="1 2">
    <name type="scientific">Plantactinospora solaniradicis</name>
    <dbReference type="NCBI Taxonomy" id="1723736"/>
    <lineage>
        <taxon>Bacteria</taxon>
        <taxon>Bacillati</taxon>
        <taxon>Actinomycetota</taxon>
        <taxon>Actinomycetes</taxon>
        <taxon>Micromonosporales</taxon>
        <taxon>Micromonosporaceae</taxon>
        <taxon>Plantactinospora</taxon>
    </lineage>
</organism>
<sequence length="217" mass="23620">MAGRLARWRGGRLLHPRGLSFTGQVELWGPLAVRMAGRPGRCAGTVRLSRGTPTPDGWPDLLGLALRLHGDAGPFDLMLSTSSQRRVLRHLPIPRYDFAGPYGSLLAYRIDNRRVYVTARSIRPLGRTLDEVASVADRDAACLDLFAVGVTGPWRRFGRVVFGARLPDEVDAALAFDPDGSRGSGPHPTGLIQRLRVASYGFSQRARGAAADQTRLP</sequence>
<dbReference type="Proteomes" id="UP001596203">
    <property type="component" value="Unassembled WGS sequence"/>
</dbReference>
<gene>
    <name evidence="1" type="ORF">ACFP2T_24410</name>
</gene>